<comment type="caution">
    <text evidence="1">The sequence shown here is derived from an EMBL/GenBank/DDBJ whole genome shotgun (WGS) entry which is preliminary data.</text>
</comment>
<gene>
    <name evidence="1" type="ORF">SPSK_10160</name>
</gene>
<accession>A0A0F2M780</accession>
<dbReference type="GeneID" id="27671988"/>
<evidence type="ECO:0000313" key="2">
    <source>
        <dbReference type="Proteomes" id="UP000033710"/>
    </source>
</evidence>
<reference evidence="1 2" key="2">
    <citation type="journal article" date="2015" name="Eukaryot. Cell">
        <title>Asexual propagation of a virulent clone complex in a human and feline outbreak of sporotrichosis.</title>
        <authorList>
            <person name="Teixeira Mde M."/>
            <person name="Rodrigues A.M."/>
            <person name="Tsui C.K."/>
            <person name="de Almeida L.G."/>
            <person name="Van Diepeningen A.D."/>
            <person name="van den Ende B.G."/>
            <person name="Fernandes G.F."/>
            <person name="Kano R."/>
            <person name="Hamelin R.C."/>
            <person name="Lopes-Bezerra L.M."/>
            <person name="Vasconcelos A.T."/>
            <person name="de Hoog S."/>
            <person name="de Camargo Z.P."/>
            <person name="Felipe M.S."/>
        </authorList>
    </citation>
    <scope>NUCLEOTIDE SEQUENCE [LARGE SCALE GENOMIC DNA]</scope>
    <source>
        <strain evidence="1 2">1099-18</strain>
    </source>
</reference>
<sequence length="87" mass="9264">MGKRRALSSCRIGIVEREGASHEATCGKSTAATIIEGVVVVIAFVRRTGQSRWATIPQRKALSATLLMPESTTAVLEVALQGRNNAI</sequence>
<proteinExistence type="predicted"/>
<dbReference type="RefSeq" id="XP_016587366.1">
    <property type="nucleotide sequence ID" value="XM_016736711.1"/>
</dbReference>
<protein>
    <submittedName>
        <fullName evidence="1">Uncharacterized protein</fullName>
    </submittedName>
</protein>
<dbReference type="KEGG" id="ssck:SPSK_10160"/>
<evidence type="ECO:0000313" key="1">
    <source>
        <dbReference type="EMBL" id="KJR84690.1"/>
    </source>
</evidence>
<dbReference type="EMBL" id="AXCR01000007">
    <property type="protein sequence ID" value="KJR84690.1"/>
    <property type="molecule type" value="Genomic_DNA"/>
</dbReference>
<dbReference type="VEuPathDB" id="FungiDB:SPSK_10160"/>
<reference evidence="1 2" key="1">
    <citation type="journal article" date="2014" name="BMC Genomics">
        <title>Comparative genomics of the major fungal agents of human and animal Sporotrichosis: Sporothrix schenckii and Sporothrix brasiliensis.</title>
        <authorList>
            <person name="Teixeira M.M."/>
            <person name="de Almeida L.G."/>
            <person name="Kubitschek-Barreira P."/>
            <person name="Alves F.L."/>
            <person name="Kioshima E.S."/>
            <person name="Abadio A.K."/>
            <person name="Fernandes L."/>
            <person name="Derengowski L.S."/>
            <person name="Ferreira K.S."/>
            <person name="Souza R.C."/>
            <person name="Ruiz J.C."/>
            <person name="de Andrade N.C."/>
            <person name="Paes H.C."/>
            <person name="Nicola A.M."/>
            <person name="Albuquerque P."/>
            <person name="Gerber A.L."/>
            <person name="Martins V.P."/>
            <person name="Peconick L.D."/>
            <person name="Neto A.V."/>
            <person name="Chaucanez C.B."/>
            <person name="Silva P.A."/>
            <person name="Cunha O.L."/>
            <person name="de Oliveira F.F."/>
            <person name="dos Santos T.C."/>
            <person name="Barros A.L."/>
            <person name="Soares M.A."/>
            <person name="de Oliveira L.M."/>
            <person name="Marini M.M."/>
            <person name="Villalobos-Duno H."/>
            <person name="Cunha M.M."/>
            <person name="de Hoog S."/>
            <person name="da Silveira J.F."/>
            <person name="Henrissat B."/>
            <person name="Nino-Vega G.A."/>
            <person name="Cisalpino P.S."/>
            <person name="Mora-Montes H.M."/>
            <person name="Almeida S.R."/>
            <person name="Stajich J.E."/>
            <person name="Lopes-Bezerra L.M."/>
            <person name="Vasconcelos A.T."/>
            <person name="Felipe M.S."/>
        </authorList>
    </citation>
    <scope>NUCLEOTIDE SEQUENCE [LARGE SCALE GENOMIC DNA]</scope>
    <source>
        <strain evidence="1 2">1099-18</strain>
    </source>
</reference>
<organism evidence="1 2">
    <name type="scientific">Sporothrix schenckii 1099-18</name>
    <dbReference type="NCBI Taxonomy" id="1397361"/>
    <lineage>
        <taxon>Eukaryota</taxon>
        <taxon>Fungi</taxon>
        <taxon>Dikarya</taxon>
        <taxon>Ascomycota</taxon>
        <taxon>Pezizomycotina</taxon>
        <taxon>Sordariomycetes</taxon>
        <taxon>Sordariomycetidae</taxon>
        <taxon>Ophiostomatales</taxon>
        <taxon>Ophiostomataceae</taxon>
        <taxon>Sporothrix</taxon>
    </lineage>
</organism>
<dbReference type="Proteomes" id="UP000033710">
    <property type="component" value="Unassembled WGS sequence"/>
</dbReference>
<name>A0A0F2M780_SPOSC</name>
<dbReference type="AlphaFoldDB" id="A0A0F2M780"/>